<comment type="similarity">
    <text evidence="1">Belongs to the enoyl-CoA hydratase/isomerase family.</text>
</comment>
<dbReference type="EMBL" id="FNIR01000003">
    <property type="protein sequence ID" value="SDO02066.1"/>
    <property type="molecule type" value="Genomic_DNA"/>
</dbReference>
<dbReference type="InterPro" id="IPR002539">
    <property type="entry name" value="MaoC-like_dom"/>
</dbReference>
<protein>
    <submittedName>
        <fullName evidence="3">Acyl dehydratase</fullName>
    </submittedName>
</protein>
<dbReference type="GO" id="GO:0006633">
    <property type="term" value="P:fatty acid biosynthetic process"/>
    <property type="evidence" value="ECO:0007669"/>
    <property type="project" value="TreeGrafter"/>
</dbReference>
<dbReference type="RefSeq" id="WP_091241263.1">
    <property type="nucleotide sequence ID" value="NZ_FNIR01000003.1"/>
</dbReference>
<proteinExistence type="inferred from homology"/>
<accession>A0A1H0G5D6</accession>
<gene>
    <name evidence="3" type="ORF">SAMN05660199_01142</name>
</gene>
<dbReference type="Proteomes" id="UP000199088">
    <property type="component" value="Unassembled WGS sequence"/>
</dbReference>
<dbReference type="SUPFAM" id="SSF54637">
    <property type="entry name" value="Thioesterase/thiol ester dehydrase-isomerase"/>
    <property type="match status" value="1"/>
</dbReference>
<organism evidence="3 4">
    <name type="scientific">Klenkia soli</name>
    <dbReference type="NCBI Taxonomy" id="1052260"/>
    <lineage>
        <taxon>Bacteria</taxon>
        <taxon>Bacillati</taxon>
        <taxon>Actinomycetota</taxon>
        <taxon>Actinomycetes</taxon>
        <taxon>Geodermatophilales</taxon>
        <taxon>Geodermatophilaceae</taxon>
        <taxon>Klenkia</taxon>
    </lineage>
</organism>
<keyword evidence="4" id="KW-1185">Reference proteome</keyword>
<dbReference type="PANTHER" id="PTHR43437:SF3">
    <property type="entry name" value="HYDROXYACYL-THIOESTER DEHYDRATASE TYPE 2, MITOCHONDRIAL"/>
    <property type="match status" value="1"/>
</dbReference>
<dbReference type="STRING" id="1052260.SAMN05660199_01142"/>
<reference evidence="4" key="1">
    <citation type="submission" date="2016-10" db="EMBL/GenBank/DDBJ databases">
        <authorList>
            <person name="Varghese N."/>
            <person name="Submissions S."/>
        </authorList>
    </citation>
    <scope>NUCLEOTIDE SEQUENCE [LARGE SCALE GENOMIC DNA]</scope>
    <source>
        <strain evidence="4">DSM 45843</strain>
    </source>
</reference>
<dbReference type="PANTHER" id="PTHR43437">
    <property type="entry name" value="HYDROXYACYL-THIOESTER DEHYDRATASE TYPE 2, MITOCHONDRIAL-RELATED"/>
    <property type="match status" value="1"/>
</dbReference>
<feature type="domain" description="MaoC-like" evidence="2">
    <location>
        <begin position="3"/>
        <end position="118"/>
    </location>
</feature>
<evidence type="ECO:0000256" key="1">
    <source>
        <dbReference type="ARBA" id="ARBA00005254"/>
    </source>
</evidence>
<name>A0A1H0G5D6_9ACTN</name>
<dbReference type="InterPro" id="IPR029069">
    <property type="entry name" value="HotDog_dom_sf"/>
</dbReference>
<dbReference type="OrthoDB" id="9796589at2"/>
<evidence type="ECO:0000259" key="2">
    <source>
        <dbReference type="Pfam" id="PF01575"/>
    </source>
</evidence>
<evidence type="ECO:0000313" key="4">
    <source>
        <dbReference type="Proteomes" id="UP000199088"/>
    </source>
</evidence>
<dbReference type="InterPro" id="IPR050965">
    <property type="entry name" value="UPF0336/Enoyl-CoA_hydratase"/>
</dbReference>
<dbReference type="Pfam" id="PF01575">
    <property type="entry name" value="MaoC_dehydratas"/>
    <property type="match status" value="1"/>
</dbReference>
<dbReference type="AlphaFoldDB" id="A0A1H0G5D6"/>
<sequence length="140" mass="15040">MQIGQSVTFAKTVSESDVYGFAGITGDFAPNHVDESFMAGTRYGGRIAHGVLVLGYTSTASTQMAASLGGHAVSLGYDRVRFTGAVRFGDTITVHYRLAHWDADRRRAHSDIEVRNHHGEVVLVATHVLAFVEPPGPIDG</sequence>
<dbReference type="GO" id="GO:0019171">
    <property type="term" value="F:(3R)-hydroxyacyl-[acyl-carrier-protein] dehydratase activity"/>
    <property type="evidence" value="ECO:0007669"/>
    <property type="project" value="TreeGrafter"/>
</dbReference>
<dbReference type="Gene3D" id="3.10.129.10">
    <property type="entry name" value="Hotdog Thioesterase"/>
    <property type="match status" value="1"/>
</dbReference>
<evidence type="ECO:0000313" key="3">
    <source>
        <dbReference type="EMBL" id="SDO02066.1"/>
    </source>
</evidence>